<dbReference type="AlphaFoldDB" id="A0A9W9EW76"/>
<sequence>MATSRSATNTIGAASPQRSPRHVKLDGRTLEGGGQLVRNALALSALTSQPITVEHVCGNRGGKTGLKASHAAAVKLVGDISRSKVTSGQVGSQGVTFEPPCSSNADGEESLLREDGPLHSPNAIAGDSAARLVSLTRRKLCSEYNIRLPTPGSALYPYLLWAGSHTSTPSIKVNIIGGTNGTNSPSYDYAAQVMVPNFQKLGLPPLYVALHKRGWTTGVVSMGFVTFHIHPLQSCEQTRNIGTALPKFPRINIMDYDRGKITSIRITVLALDALLPGTTIGEQLQTVRQFAERHTRRTLRKALKTLDASLFDQDYWNSGRKVPIEIHTSEATTNVSRFYILLVACTSEASG</sequence>
<dbReference type="OrthoDB" id="25029at2759"/>
<dbReference type="RefSeq" id="XP_056471139.1">
    <property type="nucleotide sequence ID" value="XM_056620333.1"/>
</dbReference>
<accession>A0A9W9EW76</accession>
<dbReference type="GeneID" id="81359312"/>
<dbReference type="InterPro" id="IPR023797">
    <property type="entry name" value="RNA3'_phos_cyclase_dom"/>
</dbReference>
<dbReference type="PANTHER" id="PTHR11096">
    <property type="entry name" value="RNA 3' TERMINAL PHOSPHATE CYCLASE"/>
    <property type="match status" value="1"/>
</dbReference>
<dbReference type="GO" id="GO:0005634">
    <property type="term" value="C:nucleus"/>
    <property type="evidence" value="ECO:0007669"/>
    <property type="project" value="TreeGrafter"/>
</dbReference>
<evidence type="ECO:0000313" key="3">
    <source>
        <dbReference type="EMBL" id="KAJ5089157.1"/>
    </source>
</evidence>
<organism evidence="3 4">
    <name type="scientific">Penicillium argentinense</name>
    <dbReference type="NCBI Taxonomy" id="1131581"/>
    <lineage>
        <taxon>Eukaryota</taxon>
        <taxon>Fungi</taxon>
        <taxon>Dikarya</taxon>
        <taxon>Ascomycota</taxon>
        <taxon>Pezizomycotina</taxon>
        <taxon>Eurotiomycetes</taxon>
        <taxon>Eurotiomycetidae</taxon>
        <taxon>Eurotiales</taxon>
        <taxon>Aspergillaceae</taxon>
        <taxon>Penicillium</taxon>
    </lineage>
</organism>
<dbReference type="GO" id="GO:0006396">
    <property type="term" value="P:RNA processing"/>
    <property type="evidence" value="ECO:0007669"/>
    <property type="project" value="InterPro"/>
</dbReference>
<gene>
    <name evidence="3" type="ORF">N7532_007841</name>
</gene>
<dbReference type="Proteomes" id="UP001149074">
    <property type="component" value="Unassembled WGS sequence"/>
</dbReference>
<dbReference type="PANTHER" id="PTHR11096:SF0">
    <property type="entry name" value="RNA 3'-TERMINAL PHOSPHATE CYCLASE"/>
    <property type="match status" value="1"/>
</dbReference>
<feature type="compositionally biased region" description="Polar residues" evidence="1">
    <location>
        <begin position="90"/>
        <end position="105"/>
    </location>
</feature>
<protein>
    <recommendedName>
        <fullName evidence="2">RNA 3'-terminal phosphate cyclase domain-containing protein</fullName>
    </recommendedName>
</protein>
<feature type="region of interest" description="Disordered" evidence="1">
    <location>
        <begin position="1"/>
        <end position="22"/>
    </location>
</feature>
<reference evidence="3" key="1">
    <citation type="submission" date="2022-11" db="EMBL/GenBank/DDBJ databases">
        <authorList>
            <person name="Petersen C."/>
        </authorList>
    </citation>
    <scope>NUCLEOTIDE SEQUENCE</scope>
    <source>
        <strain evidence="3">IBT 30761</strain>
    </source>
</reference>
<comment type="caution">
    <text evidence="3">The sequence shown here is derived from an EMBL/GenBank/DDBJ whole genome shotgun (WGS) entry which is preliminary data.</text>
</comment>
<evidence type="ECO:0000256" key="1">
    <source>
        <dbReference type="SAM" id="MobiDB-lite"/>
    </source>
</evidence>
<dbReference type="SUPFAM" id="SSF55205">
    <property type="entry name" value="EPT/RTPC-like"/>
    <property type="match status" value="1"/>
</dbReference>
<dbReference type="InterPro" id="IPR000228">
    <property type="entry name" value="RNA3'_term_phos_cyc"/>
</dbReference>
<feature type="domain" description="RNA 3'-terminal phosphate cyclase" evidence="2">
    <location>
        <begin position="30"/>
        <end position="264"/>
    </location>
</feature>
<evidence type="ECO:0000313" key="4">
    <source>
        <dbReference type="Proteomes" id="UP001149074"/>
    </source>
</evidence>
<dbReference type="Pfam" id="PF01137">
    <property type="entry name" value="RTC"/>
    <property type="match status" value="1"/>
</dbReference>
<dbReference type="EMBL" id="JAPQKI010000009">
    <property type="protein sequence ID" value="KAJ5089157.1"/>
    <property type="molecule type" value="Genomic_DNA"/>
</dbReference>
<evidence type="ECO:0000259" key="2">
    <source>
        <dbReference type="Pfam" id="PF01137"/>
    </source>
</evidence>
<proteinExistence type="predicted"/>
<dbReference type="InterPro" id="IPR037136">
    <property type="entry name" value="RNA3'_phos_cyclase_dom_sf"/>
</dbReference>
<keyword evidence="4" id="KW-1185">Reference proteome</keyword>
<dbReference type="GO" id="GO:0003963">
    <property type="term" value="F:RNA-3'-phosphate cyclase activity"/>
    <property type="evidence" value="ECO:0007669"/>
    <property type="project" value="TreeGrafter"/>
</dbReference>
<dbReference type="Gene3D" id="3.65.10.20">
    <property type="entry name" value="RNA 3'-terminal phosphate cyclase domain"/>
    <property type="match status" value="1"/>
</dbReference>
<feature type="compositionally biased region" description="Polar residues" evidence="1">
    <location>
        <begin position="1"/>
        <end position="18"/>
    </location>
</feature>
<feature type="region of interest" description="Disordered" evidence="1">
    <location>
        <begin position="90"/>
        <end position="109"/>
    </location>
</feature>
<reference evidence="3" key="2">
    <citation type="journal article" date="2023" name="IMA Fungus">
        <title>Comparative genomic study of the Penicillium genus elucidates a diverse pangenome and 15 lateral gene transfer events.</title>
        <authorList>
            <person name="Petersen C."/>
            <person name="Sorensen T."/>
            <person name="Nielsen M.R."/>
            <person name="Sondergaard T.E."/>
            <person name="Sorensen J.L."/>
            <person name="Fitzpatrick D.A."/>
            <person name="Frisvad J.C."/>
            <person name="Nielsen K.L."/>
        </authorList>
    </citation>
    <scope>NUCLEOTIDE SEQUENCE</scope>
    <source>
        <strain evidence="3">IBT 30761</strain>
    </source>
</reference>
<dbReference type="InterPro" id="IPR013792">
    <property type="entry name" value="RNA3'P_cycl/enolpyr_Trfase_a/b"/>
</dbReference>
<name>A0A9W9EW76_9EURO</name>